<reference evidence="1 2" key="1">
    <citation type="journal article" date="2019" name="Genome Biol. Evol.">
        <title>Insights into the evolution of the New World diploid cottons (Gossypium, subgenus Houzingenia) based on genome sequencing.</title>
        <authorList>
            <person name="Grover C.E."/>
            <person name="Arick M.A. 2nd"/>
            <person name="Thrash A."/>
            <person name="Conover J.L."/>
            <person name="Sanders W.S."/>
            <person name="Peterson D.G."/>
            <person name="Frelichowski J.E."/>
            <person name="Scheffler J.A."/>
            <person name="Scheffler B.E."/>
            <person name="Wendel J.F."/>
        </authorList>
    </citation>
    <scope>NUCLEOTIDE SEQUENCE [LARGE SCALE GENOMIC DNA]</scope>
    <source>
        <strain evidence="1">8</strain>
        <tissue evidence="1">Leaf</tissue>
    </source>
</reference>
<proteinExistence type="predicted"/>
<sequence>IEARTIVEGLKLVWSKGFNQ</sequence>
<dbReference type="AlphaFoldDB" id="A0A7J8PV26"/>
<comment type="caution">
    <text evidence="1">The sequence shown here is derived from an EMBL/GenBank/DDBJ whole genome shotgun (WGS) entry which is preliminary data.</text>
</comment>
<protein>
    <submittedName>
        <fullName evidence="1">Uncharacterized protein</fullName>
    </submittedName>
</protein>
<feature type="non-terminal residue" evidence="1">
    <location>
        <position position="1"/>
    </location>
</feature>
<feature type="non-terminal residue" evidence="1">
    <location>
        <position position="20"/>
    </location>
</feature>
<name>A0A7J8PV26_GOSRA</name>
<gene>
    <name evidence="1" type="ORF">Gorai_010084</name>
</gene>
<evidence type="ECO:0000313" key="2">
    <source>
        <dbReference type="Proteomes" id="UP000593578"/>
    </source>
</evidence>
<accession>A0A7J8PV26</accession>
<dbReference type="Proteomes" id="UP000593578">
    <property type="component" value="Unassembled WGS sequence"/>
</dbReference>
<dbReference type="EMBL" id="JABEZZ010000008">
    <property type="protein sequence ID" value="MBA0593125.1"/>
    <property type="molecule type" value="Genomic_DNA"/>
</dbReference>
<organism evidence="1 2">
    <name type="scientific">Gossypium raimondii</name>
    <name type="common">Peruvian cotton</name>
    <name type="synonym">Gossypium klotzschianum subsp. raimondii</name>
    <dbReference type="NCBI Taxonomy" id="29730"/>
    <lineage>
        <taxon>Eukaryota</taxon>
        <taxon>Viridiplantae</taxon>
        <taxon>Streptophyta</taxon>
        <taxon>Embryophyta</taxon>
        <taxon>Tracheophyta</taxon>
        <taxon>Spermatophyta</taxon>
        <taxon>Magnoliopsida</taxon>
        <taxon>eudicotyledons</taxon>
        <taxon>Gunneridae</taxon>
        <taxon>Pentapetalae</taxon>
        <taxon>rosids</taxon>
        <taxon>malvids</taxon>
        <taxon>Malvales</taxon>
        <taxon>Malvaceae</taxon>
        <taxon>Malvoideae</taxon>
        <taxon>Gossypium</taxon>
    </lineage>
</organism>
<evidence type="ECO:0000313" key="1">
    <source>
        <dbReference type="EMBL" id="MBA0593125.1"/>
    </source>
</evidence>